<accession>A0A915L2T6</accession>
<dbReference type="Proteomes" id="UP000887565">
    <property type="component" value="Unplaced"/>
</dbReference>
<reference evidence="2" key="1">
    <citation type="submission" date="2022-11" db="UniProtKB">
        <authorList>
            <consortium name="WormBaseParasite"/>
        </authorList>
    </citation>
    <scope>IDENTIFICATION</scope>
</reference>
<protein>
    <submittedName>
        <fullName evidence="2">Uncharacterized protein</fullName>
    </submittedName>
</protein>
<dbReference type="WBParaSite" id="nRc.2.0.1.t44073-RA">
    <property type="protein sequence ID" value="nRc.2.0.1.t44073-RA"/>
    <property type="gene ID" value="nRc.2.0.1.g44073"/>
</dbReference>
<keyword evidence="1" id="KW-1185">Reference proteome</keyword>
<name>A0A915L2T6_ROMCU</name>
<proteinExistence type="predicted"/>
<sequence>MDFFTEKVRKMVQKEAGGTALANDLSKFNDVIVLFIRKATCKAKSPADFMSGLALKSTLINELLSAIDSAIAIAPLRKFYQKKIKH</sequence>
<organism evidence="1 2">
    <name type="scientific">Romanomermis culicivorax</name>
    <name type="common">Nematode worm</name>
    <dbReference type="NCBI Taxonomy" id="13658"/>
    <lineage>
        <taxon>Eukaryota</taxon>
        <taxon>Metazoa</taxon>
        <taxon>Ecdysozoa</taxon>
        <taxon>Nematoda</taxon>
        <taxon>Enoplea</taxon>
        <taxon>Dorylaimia</taxon>
        <taxon>Mermithida</taxon>
        <taxon>Mermithoidea</taxon>
        <taxon>Mermithidae</taxon>
        <taxon>Romanomermis</taxon>
    </lineage>
</organism>
<evidence type="ECO:0000313" key="2">
    <source>
        <dbReference type="WBParaSite" id="nRc.2.0.1.t44073-RA"/>
    </source>
</evidence>
<evidence type="ECO:0000313" key="1">
    <source>
        <dbReference type="Proteomes" id="UP000887565"/>
    </source>
</evidence>
<dbReference type="AlphaFoldDB" id="A0A915L2T6"/>